<protein>
    <recommendedName>
        <fullName evidence="2">dUTP diphosphatase</fullName>
        <ecNumber evidence="2">3.6.1.23</ecNumber>
    </recommendedName>
</protein>
<keyword evidence="3 7" id="KW-0378">Hydrolase</keyword>
<evidence type="ECO:0000259" key="6">
    <source>
        <dbReference type="Pfam" id="PF00692"/>
    </source>
</evidence>
<dbReference type="Proteomes" id="UP000530514">
    <property type="component" value="Unassembled WGS sequence"/>
</dbReference>
<dbReference type="GO" id="GO:0000287">
    <property type="term" value="F:magnesium ion binding"/>
    <property type="evidence" value="ECO:0007669"/>
    <property type="project" value="InterPro"/>
</dbReference>
<dbReference type="EC" id="3.6.1.23" evidence="2"/>
<evidence type="ECO:0000256" key="1">
    <source>
        <dbReference type="ARBA" id="ARBA00006581"/>
    </source>
</evidence>
<dbReference type="InterPro" id="IPR036157">
    <property type="entry name" value="dUTPase-like_sf"/>
</dbReference>
<evidence type="ECO:0000256" key="3">
    <source>
        <dbReference type="ARBA" id="ARBA00022801"/>
    </source>
</evidence>
<keyword evidence="8" id="KW-1185">Reference proteome</keyword>
<comment type="caution">
    <text evidence="7">The sequence shown here is derived from an EMBL/GenBank/DDBJ whole genome shotgun (WGS) entry which is preliminary data.</text>
</comment>
<proteinExistence type="inferred from homology"/>
<accession>A0A7W1XA44</accession>
<dbReference type="PANTHER" id="PTHR11241:SF0">
    <property type="entry name" value="DEOXYURIDINE 5'-TRIPHOSPHATE NUCLEOTIDOHYDROLASE"/>
    <property type="match status" value="1"/>
</dbReference>
<evidence type="ECO:0000313" key="7">
    <source>
        <dbReference type="EMBL" id="MBA4542927.1"/>
    </source>
</evidence>
<dbReference type="CDD" id="cd07557">
    <property type="entry name" value="trimeric_dUTPase"/>
    <property type="match status" value="1"/>
</dbReference>
<dbReference type="EMBL" id="JACEIP010000010">
    <property type="protein sequence ID" value="MBA4542927.1"/>
    <property type="molecule type" value="Genomic_DNA"/>
</dbReference>
<dbReference type="Gene3D" id="2.70.40.10">
    <property type="match status" value="1"/>
</dbReference>
<dbReference type="InterPro" id="IPR008181">
    <property type="entry name" value="dUTPase"/>
</dbReference>
<reference evidence="7 8" key="1">
    <citation type="submission" date="2020-07" db="EMBL/GenBank/DDBJ databases">
        <authorList>
            <person name="Feng H."/>
        </authorList>
    </citation>
    <scope>NUCLEOTIDE SEQUENCE [LARGE SCALE GENOMIC DNA]</scope>
    <source>
        <strain evidence="8">s-11</strain>
    </source>
</reference>
<comment type="similarity">
    <text evidence="1">Belongs to the dUTPase family.</text>
</comment>
<name>A0A7W1XA44_9BACL</name>
<dbReference type="GO" id="GO:0004170">
    <property type="term" value="F:dUTP diphosphatase activity"/>
    <property type="evidence" value="ECO:0007669"/>
    <property type="project" value="UniProtKB-EC"/>
</dbReference>
<evidence type="ECO:0000256" key="4">
    <source>
        <dbReference type="ARBA" id="ARBA00023080"/>
    </source>
</evidence>
<evidence type="ECO:0000256" key="2">
    <source>
        <dbReference type="ARBA" id="ARBA00012379"/>
    </source>
</evidence>
<dbReference type="InterPro" id="IPR033704">
    <property type="entry name" value="dUTPase_trimeric"/>
</dbReference>
<keyword evidence="4" id="KW-0546">Nucleotide metabolism</keyword>
<feature type="domain" description="dUTPase-like" evidence="6">
    <location>
        <begin position="12"/>
        <end position="140"/>
    </location>
</feature>
<dbReference type="NCBIfam" id="TIGR00576">
    <property type="entry name" value="dut"/>
    <property type="match status" value="1"/>
</dbReference>
<organism evidence="7 8">
    <name type="scientific">Thermoactinomyces daqus</name>
    <dbReference type="NCBI Taxonomy" id="1329516"/>
    <lineage>
        <taxon>Bacteria</taxon>
        <taxon>Bacillati</taxon>
        <taxon>Bacillota</taxon>
        <taxon>Bacilli</taxon>
        <taxon>Bacillales</taxon>
        <taxon>Thermoactinomycetaceae</taxon>
        <taxon>Thermoactinomyces</taxon>
    </lineage>
</organism>
<evidence type="ECO:0000256" key="5">
    <source>
        <dbReference type="ARBA" id="ARBA00047686"/>
    </source>
</evidence>
<dbReference type="OrthoDB" id="9809956at2"/>
<dbReference type="InterPro" id="IPR029054">
    <property type="entry name" value="dUTPase-like"/>
</dbReference>
<gene>
    <name evidence="7" type="primary">dut</name>
    <name evidence="7" type="ORF">H1164_08430</name>
</gene>
<dbReference type="PANTHER" id="PTHR11241">
    <property type="entry name" value="DEOXYURIDINE 5'-TRIPHOSPHATE NUCLEOTIDOHYDROLASE"/>
    <property type="match status" value="1"/>
</dbReference>
<dbReference type="SUPFAM" id="SSF51283">
    <property type="entry name" value="dUTPase-like"/>
    <property type="match status" value="1"/>
</dbReference>
<dbReference type="NCBIfam" id="NF001862">
    <property type="entry name" value="PRK00601.1"/>
    <property type="match status" value="1"/>
</dbReference>
<dbReference type="AlphaFoldDB" id="A0A7W1XA44"/>
<dbReference type="Pfam" id="PF00692">
    <property type="entry name" value="dUTPase"/>
    <property type="match status" value="1"/>
</dbReference>
<evidence type="ECO:0000313" key="8">
    <source>
        <dbReference type="Proteomes" id="UP000530514"/>
    </source>
</evidence>
<sequence>MEVKLLSDASLVPEYQKFGSAGFDLHARIPDGTMVIEAGKHAVIGTGIAVAVPFGYELQIRPRSGLALKHGITVLNSPGTVDHGFKNEVGVILINHGENDFIVHDGDRIAQALIKEIIIAKIVVVDELTGYDRGGGFGSTNI</sequence>
<comment type="catalytic activity">
    <reaction evidence="5">
        <text>dUTP + H2O = dUMP + diphosphate + H(+)</text>
        <dbReference type="Rhea" id="RHEA:10248"/>
        <dbReference type="ChEBI" id="CHEBI:15377"/>
        <dbReference type="ChEBI" id="CHEBI:15378"/>
        <dbReference type="ChEBI" id="CHEBI:33019"/>
        <dbReference type="ChEBI" id="CHEBI:61555"/>
        <dbReference type="ChEBI" id="CHEBI:246422"/>
        <dbReference type="EC" id="3.6.1.23"/>
    </reaction>
</comment>
<dbReference type="GO" id="GO:0046081">
    <property type="term" value="P:dUTP catabolic process"/>
    <property type="evidence" value="ECO:0007669"/>
    <property type="project" value="InterPro"/>
</dbReference>
<dbReference type="GO" id="GO:0006226">
    <property type="term" value="P:dUMP biosynthetic process"/>
    <property type="evidence" value="ECO:0007669"/>
    <property type="project" value="InterPro"/>
</dbReference>